<organism evidence="8 9">
    <name type="scientific">Lacimicrobium alkaliphilum</name>
    <dbReference type="NCBI Taxonomy" id="1526571"/>
    <lineage>
        <taxon>Bacteria</taxon>
        <taxon>Pseudomonadati</taxon>
        <taxon>Pseudomonadota</taxon>
        <taxon>Gammaproteobacteria</taxon>
        <taxon>Alteromonadales</taxon>
        <taxon>Alteromonadaceae</taxon>
        <taxon>Lacimicrobium</taxon>
    </lineage>
</organism>
<keyword evidence="2 4" id="KW-0472">Membrane</keyword>
<dbReference type="InterPro" id="IPR012910">
    <property type="entry name" value="Plug_dom"/>
</dbReference>
<keyword evidence="3" id="KW-0998">Cell outer membrane</keyword>
<accession>A0ABQ1RAD9</accession>
<dbReference type="InterPro" id="IPR036942">
    <property type="entry name" value="Beta-barrel_TonB_sf"/>
</dbReference>
<dbReference type="RefSeq" id="WP_099034830.1">
    <property type="nucleotide sequence ID" value="NZ_BMGJ01000004.1"/>
</dbReference>
<dbReference type="InterPro" id="IPR010104">
    <property type="entry name" value="TonB_rcpt_bac"/>
</dbReference>
<proteinExistence type="inferred from homology"/>
<comment type="similarity">
    <text evidence="4">Belongs to the TonB-dependent receptor family.</text>
</comment>
<dbReference type="Pfam" id="PF07715">
    <property type="entry name" value="Plug"/>
    <property type="match status" value="1"/>
</dbReference>
<keyword evidence="8" id="KW-0675">Receptor</keyword>
<sequence>MFVSKKSRLAVLVSAGLTTLTSAGALAQTSVNGDQSIEEVMAIASPIRDSQKAAIDAKKNATNLMDIISADTIGRFPDQNLADSLGRIPGLAIERDQGQARYINFRGAPFKYSPIAIDGMVIPGAENGRIARFDSFPAIITSRLEANKAITPAMPGDAVAGFINIETHDPFRFDGFSLALDLGLGEQQLGGGDIKKSSLNLSWSDDSWGFMLFGSQNSREQITDNRELDWQDDAIAMLDYRSYILKREDEALGGKIEYRFNNGVNRLFVSVLSSEFTDHEQRNQYVLGLADGLEAMNEQLPEGAPPMSLPGGTQGYVPLALVERMLEYGVYNNSTDTYTLGADFRLADWFVEARINQTETANNTFLPILRSVGGTAAVGYDISDLEDPSATLYAPTTMTGIPVQSIEFAADLVLDIRSNMDIDATKYKLDAEKNTRLFGLDSTIELGLQIDDRKADGYGMVYDLDKLYSFPGTINVADYDTDKPWHSDFTNGIGATYFDNIGLRRDWAAADSSAANPVPAGDLITLNEEITSVYAMSTTELSWGNMVYGVRIEQTDFASTGPQGEFKNDFTNVLPSLHLNWSLSADQKLRWSLTTGVSRPDYGQWRATTSVLPAFSQVVAGNPELEEENIVGTDISYEHYIGDTSMFSAAAFYRQMDKVIYVESSTVDAGDYIPPLAGASWSYQQAVNGNDGHLSGVELNLIADFADFMQMGALDGFGFSANLTLLDSEFETIHGETYSLPGTSDQIFNASLFYENHGLSIRLNYQQRDDWFTTTENVSRPEYWDGQERMDIAISYALPVDLMGAEASLYFNANNLTDAVDIRYTGSSVTPNQVERYGKRYLAGIRINF</sequence>
<comment type="subcellular location">
    <subcellularLocation>
        <location evidence="1 4">Cell outer membrane</location>
    </subcellularLocation>
</comment>
<dbReference type="SUPFAM" id="SSF56935">
    <property type="entry name" value="Porins"/>
    <property type="match status" value="1"/>
</dbReference>
<evidence type="ECO:0000256" key="5">
    <source>
        <dbReference type="SAM" id="SignalP"/>
    </source>
</evidence>
<feature type="chain" id="PRO_5047359523" evidence="5">
    <location>
        <begin position="28"/>
        <end position="849"/>
    </location>
</feature>
<evidence type="ECO:0000256" key="3">
    <source>
        <dbReference type="ARBA" id="ARBA00023237"/>
    </source>
</evidence>
<dbReference type="InterPro" id="IPR000531">
    <property type="entry name" value="Beta-barrel_TonB"/>
</dbReference>
<evidence type="ECO:0000259" key="6">
    <source>
        <dbReference type="Pfam" id="PF00593"/>
    </source>
</evidence>
<evidence type="ECO:0000256" key="1">
    <source>
        <dbReference type="ARBA" id="ARBA00004442"/>
    </source>
</evidence>
<evidence type="ECO:0000259" key="7">
    <source>
        <dbReference type="Pfam" id="PF07715"/>
    </source>
</evidence>
<feature type="domain" description="TonB-dependent receptor-like beta-barrel" evidence="6">
    <location>
        <begin position="432"/>
        <end position="816"/>
    </location>
</feature>
<reference evidence="9" key="1">
    <citation type="journal article" date="2019" name="Int. J. Syst. Evol. Microbiol.">
        <title>The Global Catalogue of Microorganisms (GCM) 10K type strain sequencing project: providing services to taxonomists for standard genome sequencing and annotation.</title>
        <authorList>
            <consortium name="The Broad Institute Genomics Platform"/>
            <consortium name="The Broad Institute Genome Sequencing Center for Infectious Disease"/>
            <person name="Wu L."/>
            <person name="Ma J."/>
        </authorList>
    </citation>
    <scope>NUCLEOTIDE SEQUENCE [LARGE SCALE GENOMIC DNA]</scope>
    <source>
        <strain evidence="9">CGMCC 1.12923</strain>
    </source>
</reference>
<protein>
    <submittedName>
        <fullName evidence="8">TonB-dependent receptor</fullName>
    </submittedName>
</protein>
<dbReference type="Gene3D" id="2.170.130.10">
    <property type="entry name" value="TonB-dependent receptor, plug domain"/>
    <property type="match status" value="1"/>
</dbReference>
<keyword evidence="5" id="KW-0732">Signal</keyword>
<dbReference type="Proteomes" id="UP000614272">
    <property type="component" value="Unassembled WGS sequence"/>
</dbReference>
<dbReference type="PANTHER" id="PTHR40980:SF4">
    <property type="entry name" value="TONB-DEPENDENT RECEPTOR-LIKE BETA-BARREL DOMAIN-CONTAINING PROTEIN"/>
    <property type="match status" value="1"/>
</dbReference>
<dbReference type="PANTHER" id="PTHR40980">
    <property type="entry name" value="PLUG DOMAIN-CONTAINING PROTEIN"/>
    <property type="match status" value="1"/>
</dbReference>
<evidence type="ECO:0000313" key="8">
    <source>
        <dbReference type="EMBL" id="GGD60264.1"/>
    </source>
</evidence>
<name>A0ABQ1RAD9_9ALTE</name>
<feature type="domain" description="TonB-dependent receptor plug" evidence="7">
    <location>
        <begin position="58"/>
        <end position="161"/>
    </location>
</feature>
<dbReference type="NCBIfam" id="TIGR01782">
    <property type="entry name" value="TonB-Xanth-Caul"/>
    <property type="match status" value="1"/>
</dbReference>
<comment type="caution">
    <text evidence="8">The sequence shown here is derived from an EMBL/GenBank/DDBJ whole genome shotgun (WGS) entry which is preliminary data.</text>
</comment>
<dbReference type="Pfam" id="PF00593">
    <property type="entry name" value="TonB_dep_Rec_b-barrel"/>
    <property type="match status" value="1"/>
</dbReference>
<feature type="signal peptide" evidence="5">
    <location>
        <begin position="1"/>
        <end position="27"/>
    </location>
</feature>
<keyword evidence="9" id="KW-1185">Reference proteome</keyword>
<dbReference type="InterPro" id="IPR037066">
    <property type="entry name" value="Plug_dom_sf"/>
</dbReference>
<dbReference type="Gene3D" id="2.40.170.20">
    <property type="entry name" value="TonB-dependent receptor, beta-barrel domain"/>
    <property type="match status" value="1"/>
</dbReference>
<evidence type="ECO:0000256" key="4">
    <source>
        <dbReference type="RuleBase" id="RU003357"/>
    </source>
</evidence>
<evidence type="ECO:0000256" key="2">
    <source>
        <dbReference type="ARBA" id="ARBA00023136"/>
    </source>
</evidence>
<evidence type="ECO:0000313" key="9">
    <source>
        <dbReference type="Proteomes" id="UP000614272"/>
    </source>
</evidence>
<gene>
    <name evidence="8" type="ORF">GCM10011357_14390</name>
</gene>
<keyword evidence="4" id="KW-0798">TonB box</keyword>
<dbReference type="EMBL" id="BMGJ01000004">
    <property type="protein sequence ID" value="GGD60264.1"/>
    <property type="molecule type" value="Genomic_DNA"/>
</dbReference>